<dbReference type="Proteomes" id="UP001169027">
    <property type="component" value="Unassembled WGS sequence"/>
</dbReference>
<evidence type="ECO:0000259" key="1">
    <source>
        <dbReference type="Pfam" id="PF13470"/>
    </source>
</evidence>
<proteinExistence type="predicted"/>
<dbReference type="PANTHER" id="PTHR34610">
    <property type="entry name" value="SSL7007 PROTEIN"/>
    <property type="match status" value="1"/>
</dbReference>
<dbReference type="InterPro" id="IPR002716">
    <property type="entry name" value="PIN_dom"/>
</dbReference>
<evidence type="ECO:0000313" key="2">
    <source>
        <dbReference type="EMBL" id="MDO1536802.1"/>
    </source>
</evidence>
<dbReference type="RefSeq" id="WP_301815014.1">
    <property type="nucleotide sequence ID" value="NZ_JAUJZH010000032.1"/>
</dbReference>
<organism evidence="2 3">
    <name type="scientific">Variovorax ginsengisoli</name>
    <dbReference type="NCBI Taxonomy" id="363844"/>
    <lineage>
        <taxon>Bacteria</taxon>
        <taxon>Pseudomonadati</taxon>
        <taxon>Pseudomonadota</taxon>
        <taxon>Betaproteobacteria</taxon>
        <taxon>Burkholderiales</taxon>
        <taxon>Comamonadaceae</taxon>
        <taxon>Variovorax</taxon>
    </lineage>
</organism>
<protein>
    <submittedName>
        <fullName evidence="2">Toxin-antitoxin system toxin component, PIN family</fullName>
    </submittedName>
</protein>
<feature type="domain" description="PIN" evidence="1">
    <location>
        <begin position="5"/>
        <end position="115"/>
    </location>
</feature>
<comment type="caution">
    <text evidence="2">The sequence shown here is derived from an EMBL/GenBank/DDBJ whole genome shotgun (WGS) entry which is preliminary data.</text>
</comment>
<accession>A0ABT8SD10</accession>
<sequence length="140" mass="14949">MAAVRVVFDTNVVVSALLFGGPATARLRGLWQQGACVPLLSKATAAELLRVLACPKFRLSAAEREELLGDYLPFAEIVLVPDPPPEVPDCRDAFDLPFLHLAAVGDATLVTGDRDLLVLAAGTAIPIVRIEDFIAGFDPR</sequence>
<dbReference type="Pfam" id="PF13470">
    <property type="entry name" value="PIN_3"/>
    <property type="match status" value="1"/>
</dbReference>
<gene>
    <name evidence="2" type="ORF">Q2T77_31490</name>
</gene>
<evidence type="ECO:0000313" key="3">
    <source>
        <dbReference type="Proteomes" id="UP001169027"/>
    </source>
</evidence>
<reference evidence="2" key="1">
    <citation type="submission" date="2023-06" db="EMBL/GenBank/DDBJ databases">
        <authorList>
            <person name="Jiang Y."/>
            <person name="Liu Q."/>
        </authorList>
    </citation>
    <scope>NUCLEOTIDE SEQUENCE</scope>
    <source>
        <strain evidence="2">CGMCC 1.12090</strain>
    </source>
</reference>
<dbReference type="NCBIfam" id="TIGR00305">
    <property type="entry name" value="putative toxin-antitoxin system toxin component, PIN family"/>
    <property type="match status" value="1"/>
</dbReference>
<dbReference type="InterPro" id="IPR029060">
    <property type="entry name" value="PIN-like_dom_sf"/>
</dbReference>
<dbReference type="EMBL" id="JAUKVY010000032">
    <property type="protein sequence ID" value="MDO1536802.1"/>
    <property type="molecule type" value="Genomic_DNA"/>
</dbReference>
<dbReference type="SUPFAM" id="SSF88723">
    <property type="entry name" value="PIN domain-like"/>
    <property type="match status" value="1"/>
</dbReference>
<keyword evidence="3" id="KW-1185">Reference proteome</keyword>
<dbReference type="PANTHER" id="PTHR34610:SF4">
    <property type="entry name" value="SLL8027 PROTEIN"/>
    <property type="match status" value="1"/>
</dbReference>
<name>A0ABT8SD10_9BURK</name>
<dbReference type="InterPro" id="IPR002850">
    <property type="entry name" value="PIN_toxin-like"/>
</dbReference>
<dbReference type="Gene3D" id="3.40.50.1010">
    <property type="entry name" value="5'-nuclease"/>
    <property type="match status" value="1"/>
</dbReference>